<sequence length="74" mass="7765">MGHVPIQGLGKAQVRPRNLVSNETGSALRSFVLGAAFGRRGSTEEMADAILFLASDMSTFMTGHALVIDGGECI</sequence>
<dbReference type="AlphaFoldDB" id="A0A1M6Q2U9"/>
<dbReference type="Gene3D" id="3.40.50.720">
    <property type="entry name" value="NAD(P)-binding Rossmann-like Domain"/>
    <property type="match status" value="1"/>
</dbReference>
<proteinExistence type="predicted"/>
<gene>
    <name evidence="1" type="ORF">SAMN05444000_12020</name>
</gene>
<accession>A0A1M6Q2U9</accession>
<organism evidence="1 2">
    <name type="scientific">Shimia gijangensis</name>
    <dbReference type="NCBI Taxonomy" id="1470563"/>
    <lineage>
        <taxon>Bacteria</taxon>
        <taxon>Pseudomonadati</taxon>
        <taxon>Pseudomonadota</taxon>
        <taxon>Alphaproteobacteria</taxon>
        <taxon>Rhodobacterales</taxon>
        <taxon>Roseobacteraceae</taxon>
    </lineage>
</organism>
<evidence type="ECO:0000313" key="1">
    <source>
        <dbReference type="EMBL" id="SHK14457.1"/>
    </source>
</evidence>
<dbReference type="Pfam" id="PF13561">
    <property type="entry name" value="adh_short_C2"/>
    <property type="match status" value="1"/>
</dbReference>
<dbReference type="STRING" id="1470563.SAMN05444000_12020"/>
<dbReference type="Proteomes" id="UP000183982">
    <property type="component" value="Unassembled WGS sequence"/>
</dbReference>
<dbReference type="InterPro" id="IPR036291">
    <property type="entry name" value="NAD(P)-bd_dom_sf"/>
</dbReference>
<keyword evidence="2" id="KW-1185">Reference proteome</keyword>
<reference evidence="2" key="1">
    <citation type="submission" date="2016-11" db="EMBL/GenBank/DDBJ databases">
        <authorList>
            <person name="Varghese N."/>
            <person name="Submissions S."/>
        </authorList>
    </citation>
    <scope>NUCLEOTIDE SEQUENCE [LARGE SCALE GENOMIC DNA]</scope>
    <source>
        <strain evidence="2">DSM 100564</strain>
    </source>
</reference>
<evidence type="ECO:0000313" key="2">
    <source>
        <dbReference type="Proteomes" id="UP000183982"/>
    </source>
</evidence>
<protein>
    <submittedName>
        <fullName evidence="1">Enoyl-(Acyl carrier protein) reductase</fullName>
    </submittedName>
</protein>
<name>A0A1M6Q2U9_9RHOB</name>
<dbReference type="SUPFAM" id="SSF51735">
    <property type="entry name" value="NAD(P)-binding Rossmann-fold domains"/>
    <property type="match status" value="1"/>
</dbReference>
<dbReference type="EMBL" id="FQZQ01000020">
    <property type="protein sequence ID" value="SHK14457.1"/>
    <property type="molecule type" value="Genomic_DNA"/>
</dbReference>
<dbReference type="InterPro" id="IPR002347">
    <property type="entry name" value="SDR_fam"/>
</dbReference>